<sequence>MSERATFSASEQQPPPPLLLLAHSFLSFQSYRSVQNHLLPSLSLSSEVGLLSWCHRLIIEVDRRPSLFFDFSHFFPLEGKQCSFLQLLKMGKYNHRVTVSGLPFGSAFTLTVPGVGGGNRGGGGRRGGGKGGGKQKNKKNQRCWRCKEKGHFGNECNYTEEEAAAKKAEFFKKKEEKAATSTSAAAFKPPFAGWKPGFVMPTPPTNPNNIEMN</sequence>
<keyword evidence="1" id="KW-0479">Metal-binding</keyword>
<dbReference type="Proteomes" id="UP000198287">
    <property type="component" value="Unassembled WGS sequence"/>
</dbReference>
<accession>A0A226EPE3</accession>
<dbReference type="AlphaFoldDB" id="A0A226EPE3"/>
<dbReference type="PROSITE" id="PS50158">
    <property type="entry name" value="ZF_CCHC"/>
    <property type="match status" value="1"/>
</dbReference>
<dbReference type="InterPro" id="IPR001878">
    <property type="entry name" value="Znf_CCHC"/>
</dbReference>
<keyword evidence="5" id="KW-1185">Reference proteome</keyword>
<comment type="caution">
    <text evidence="4">The sequence shown here is derived from an EMBL/GenBank/DDBJ whole genome shotgun (WGS) entry which is preliminary data.</text>
</comment>
<gene>
    <name evidence="4" type="ORF">Fcan01_05686</name>
</gene>
<evidence type="ECO:0000313" key="4">
    <source>
        <dbReference type="EMBL" id="OXA59150.1"/>
    </source>
</evidence>
<dbReference type="SUPFAM" id="SSF57756">
    <property type="entry name" value="Retrovirus zinc finger-like domains"/>
    <property type="match status" value="1"/>
</dbReference>
<keyword evidence="1" id="KW-0862">Zinc</keyword>
<evidence type="ECO:0000256" key="1">
    <source>
        <dbReference type="PROSITE-ProRule" id="PRU00047"/>
    </source>
</evidence>
<feature type="compositionally biased region" description="Gly residues" evidence="2">
    <location>
        <begin position="117"/>
        <end position="132"/>
    </location>
</feature>
<organism evidence="4 5">
    <name type="scientific">Folsomia candida</name>
    <name type="common">Springtail</name>
    <dbReference type="NCBI Taxonomy" id="158441"/>
    <lineage>
        <taxon>Eukaryota</taxon>
        <taxon>Metazoa</taxon>
        <taxon>Ecdysozoa</taxon>
        <taxon>Arthropoda</taxon>
        <taxon>Hexapoda</taxon>
        <taxon>Collembola</taxon>
        <taxon>Entomobryomorpha</taxon>
        <taxon>Isotomoidea</taxon>
        <taxon>Isotomidae</taxon>
        <taxon>Proisotominae</taxon>
        <taxon>Folsomia</taxon>
    </lineage>
</organism>
<protein>
    <submittedName>
        <fullName evidence="4">Capsid protein</fullName>
    </submittedName>
</protein>
<dbReference type="EMBL" id="LNIX01000002">
    <property type="protein sequence ID" value="OXA59150.1"/>
    <property type="molecule type" value="Genomic_DNA"/>
</dbReference>
<proteinExistence type="predicted"/>
<evidence type="ECO:0000256" key="2">
    <source>
        <dbReference type="SAM" id="MobiDB-lite"/>
    </source>
</evidence>
<reference evidence="4 5" key="1">
    <citation type="submission" date="2015-12" db="EMBL/GenBank/DDBJ databases">
        <title>The genome of Folsomia candida.</title>
        <authorList>
            <person name="Faddeeva A."/>
            <person name="Derks M.F."/>
            <person name="Anvar Y."/>
            <person name="Smit S."/>
            <person name="Van Straalen N."/>
            <person name="Roelofs D."/>
        </authorList>
    </citation>
    <scope>NUCLEOTIDE SEQUENCE [LARGE SCALE GENOMIC DNA]</scope>
    <source>
        <strain evidence="4 5">VU population</strain>
        <tissue evidence="4">Whole body</tissue>
    </source>
</reference>
<feature type="region of interest" description="Disordered" evidence="2">
    <location>
        <begin position="190"/>
        <end position="213"/>
    </location>
</feature>
<dbReference type="InterPro" id="IPR036875">
    <property type="entry name" value="Znf_CCHC_sf"/>
</dbReference>
<evidence type="ECO:0000259" key="3">
    <source>
        <dbReference type="PROSITE" id="PS50158"/>
    </source>
</evidence>
<dbReference type="GO" id="GO:0003676">
    <property type="term" value="F:nucleic acid binding"/>
    <property type="evidence" value="ECO:0007669"/>
    <property type="project" value="InterPro"/>
</dbReference>
<feature type="region of interest" description="Disordered" evidence="2">
    <location>
        <begin position="117"/>
        <end position="140"/>
    </location>
</feature>
<dbReference type="GO" id="GO:0008270">
    <property type="term" value="F:zinc ion binding"/>
    <property type="evidence" value="ECO:0007669"/>
    <property type="project" value="UniProtKB-KW"/>
</dbReference>
<feature type="domain" description="CCHC-type" evidence="3">
    <location>
        <begin position="142"/>
        <end position="156"/>
    </location>
</feature>
<name>A0A226EPE3_FOLCA</name>
<evidence type="ECO:0000313" key="5">
    <source>
        <dbReference type="Proteomes" id="UP000198287"/>
    </source>
</evidence>
<keyword evidence="1" id="KW-0863">Zinc-finger</keyword>